<protein>
    <submittedName>
        <fullName evidence="1">Uncharacterized protein</fullName>
    </submittedName>
</protein>
<sequence length="174" mass="20218">MKIIIVVLIVVLICVILYGWIYADEHFTQTNSVDSLTLQEQIKNECQVDTYNLANMMNRLNELMRENNGNMEFLLTDEAHNLINNLSETITKYNTQQIKCVMEKINYNHCSNSANMDISQLNLILALIDKYRPNLKSLYTWLMSNYIKLEEICGNSNKIEKVRDIISKISGIFN</sequence>
<gene>
    <name evidence="1" type="ORF">Catovirus_1_989</name>
</gene>
<accession>A0A1V0SB65</accession>
<evidence type="ECO:0000313" key="1">
    <source>
        <dbReference type="EMBL" id="ARF08939.1"/>
    </source>
</evidence>
<proteinExistence type="predicted"/>
<reference evidence="1" key="1">
    <citation type="journal article" date="2017" name="Science">
        <title>Giant viruses with an expanded complement of translation system components.</title>
        <authorList>
            <person name="Schulz F."/>
            <person name="Yutin N."/>
            <person name="Ivanova N.N."/>
            <person name="Ortega D.R."/>
            <person name="Lee T.K."/>
            <person name="Vierheilig J."/>
            <person name="Daims H."/>
            <person name="Horn M."/>
            <person name="Wagner M."/>
            <person name="Jensen G.J."/>
            <person name="Kyrpides N.C."/>
            <person name="Koonin E.V."/>
            <person name="Woyke T."/>
        </authorList>
    </citation>
    <scope>NUCLEOTIDE SEQUENCE</scope>
    <source>
        <strain evidence="1">CTV1</strain>
    </source>
</reference>
<name>A0A1V0SB65_9VIRU</name>
<organism evidence="1">
    <name type="scientific">Catovirus CTV1</name>
    <dbReference type="NCBI Taxonomy" id="1977631"/>
    <lineage>
        <taxon>Viruses</taxon>
        <taxon>Varidnaviria</taxon>
        <taxon>Bamfordvirae</taxon>
        <taxon>Nucleocytoviricota</taxon>
        <taxon>Megaviricetes</taxon>
        <taxon>Imitervirales</taxon>
        <taxon>Mimiviridae</taxon>
        <taxon>Klosneuvirinae</taxon>
        <taxon>Catovirus</taxon>
    </lineage>
</organism>
<dbReference type="EMBL" id="KY684083">
    <property type="protein sequence ID" value="ARF08939.1"/>
    <property type="molecule type" value="Genomic_DNA"/>
</dbReference>